<evidence type="ECO:0000256" key="10">
    <source>
        <dbReference type="ARBA" id="ARBA00061312"/>
    </source>
</evidence>
<evidence type="ECO:0000256" key="11">
    <source>
        <dbReference type="SAM" id="MobiDB-lite"/>
    </source>
</evidence>
<evidence type="ECO:0000256" key="6">
    <source>
        <dbReference type="ARBA" id="ARBA00022777"/>
    </source>
</evidence>
<dbReference type="STRING" id="1531966.A0A0A1TB22"/>
<dbReference type="SUPFAM" id="SSF52540">
    <property type="entry name" value="P-loop containing nucleoside triphosphate hydrolases"/>
    <property type="match status" value="1"/>
</dbReference>
<evidence type="ECO:0000256" key="1">
    <source>
        <dbReference type="ARBA" id="ARBA00004123"/>
    </source>
</evidence>
<keyword evidence="14" id="KW-1185">Reference proteome</keyword>
<name>A0A0A1TB22_9HYPO</name>
<protein>
    <recommendedName>
        <fullName evidence="12">SRP54-type proteins GTP-binding domain-containing protein</fullName>
    </recommendedName>
</protein>
<dbReference type="GO" id="GO:0005634">
    <property type="term" value="C:nucleus"/>
    <property type="evidence" value="ECO:0007669"/>
    <property type="project" value="UniProtKB-SubCell"/>
</dbReference>
<dbReference type="GO" id="GO:0006614">
    <property type="term" value="P:SRP-dependent cotranslational protein targeting to membrane"/>
    <property type="evidence" value="ECO:0007669"/>
    <property type="project" value="InterPro"/>
</dbReference>
<keyword evidence="6" id="KW-0418">Kinase</keyword>
<keyword evidence="5" id="KW-0547">Nucleotide-binding</keyword>
<dbReference type="Gene3D" id="3.40.50.300">
    <property type="entry name" value="P-loop containing nucleotide triphosphate hydrolases"/>
    <property type="match status" value="1"/>
</dbReference>
<dbReference type="InterPro" id="IPR027417">
    <property type="entry name" value="P-loop_NTPase"/>
</dbReference>
<dbReference type="InterPro" id="IPR000897">
    <property type="entry name" value="SRP54_GTPase_dom"/>
</dbReference>
<evidence type="ECO:0000313" key="14">
    <source>
        <dbReference type="Proteomes" id="UP000039046"/>
    </source>
</evidence>
<feature type="region of interest" description="Disordered" evidence="11">
    <location>
        <begin position="119"/>
        <end position="142"/>
    </location>
</feature>
<dbReference type="GO" id="GO:0005524">
    <property type="term" value="F:ATP binding"/>
    <property type="evidence" value="ECO:0007669"/>
    <property type="project" value="UniProtKB-KW"/>
</dbReference>
<dbReference type="OrthoDB" id="347435at2759"/>
<dbReference type="GO" id="GO:0016301">
    <property type="term" value="F:kinase activity"/>
    <property type="evidence" value="ECO:0007669"/>
    <property type="project" value="UniProtKB-KW"/>
</dbReference>
<evidence type="ECO:0000256" key="8">
    <source>
        <dbReference type="ARBA" id="ARBA00023134"/>
    </source>
</evidence>
<evidence type="ECO:0000256" key="7">
    <source>
        <dbReference type="ARBA" id="ARBA00022840"/>
    </source>
</evidence>
<keyword evidence="8" id="KW-0342">GTP-binding</keyword>
<evidence type="ECO:0000256" key="4">
    <source>
        <dbReference type="ARBA" id="ARBA00022679"/>
    </source>
</evidence>
<accession>A0A0A1TB22</accession>
<reference evidence="13 14" key="1">
    <citation type="journal article" date="2015" name="Genome Announc.">
        <title>Draft Genome Sequence and Gene Annotation of the Entomopathogenic Fungus Verticillium hemipterigenum.</title>
        <authorList>
            <person name="Horn F."/>
            <person name="Habel A."/>
            <person name="Scharf D.H."/>
            <person name="Dworschak J."/>
            <person name="Brakhage A.A."/>
            <person name="Guthke R."/>
            <person name="Hertweck C."/>
            <person name="Linde J."/>
        </authorList>
    </citation>
    <scope>NUCLEOTIDE SEQUENCE [LARGE SCALE GENOMIC DNA]</scope>
</reference>
<comment type="similarity">
    <text evidence="10">Belongs to the GLYK kinase family.</text>
</comment>
<gene>
    <name evidence="13" type="ORF">VHEMI03397</name>
</gene>
<feature type="domain" description="SRP54-type proteins GTP-binding" evidence="12">
    <location>
        <begin position="33"/>
        <end position="93"/>
    </location>
</feature>
<evidence type="ECO:0000313" key="13">
    <source>
        <dbReference type="EMBL" id="CEJ84153.1"/>
    </source>
</evidence>
<sequence>MASFIDDKAPICIPFLLDVLASHRATLPNDPLVVGLNGIQGVGKTTLVSLLTSALQEQGINAVVCSIDDFYLKHEDQLALAAANPDNALLQQRGEPGTHDVDLATAVLSALASGRPTTIPKYDKAASSGQGDRLPPSTWTPVNQPGCQPIDVIILEGWCVGFRSIEPSEVEAKQKAPSRTLQSHPLAHLKLVNEKLAAYKPLTDLFAAFIQIDSEDTQYVYNWRWEQEENMRRDRGDPSIGMNHEQVIAFVDGYYPAYELYTGGIRQRLFPDQPNRQLRLIVGRDRRVKEVIKM</sequence>
<evidence type="ECO:0000256" key="2">
    <source>
        <dbReference type="ARBA" id="ARBA00004496"/>
    </source>
</evidence>
<dbReference type="GO" id="GO:0005737">
    <property type="term" value="C:cytoplasm"/>
    <property type="evidence" value="ECO:0007669"/>
    <property type="project" value="UniProtKB-SubCell"/>
</dbReference>
<evidence type="ECO:0000256" key="3">
    <source>
        <dbReference type="ARBA" id="ARBA00022490"/>
    </source>
</evidence>
<dbReference type="AlphaFoldDB" id="A0A0A1TB22"/>
<dbReference type="Proteomes" id="UP000039046">
    <property type="component" value="Unassembled WGS sequence"/>
</dbReference>
<dbReference type="FunFam" id="3.40.50.300:FF:001691">
    <property type="entry name" value="Probable ATP-dependent kinase TDA10"/>
    <property type="match status" value="1"/>
</dbReference>
<dbReference type="EMBL" id="CDHN01000002">
    <property type="protein sequence ID" value="CEJ84153.1"/>
    <property type="molecule type" value="Genomic_DNA"/>
</dbReference>
<keyword evidence="7" id="KW-0067">ATP-binding</keyword>
<dbReference type="PANTHER" id="PTHR10285">
    <property type="entry name" value="URIDINE KINASE"/>
    <property type="match status" value="1"/>
</dbReference>
<evidence type="ECO:0000256" key="9">
    <source>
        <dbReference type="ARBA" id="ARBA00023242"/>
    </source>
</evidence>
<keyword evidence="3" id="KW-0963">Cytoplasm</keyword>
<evidence type="ECO:0000256" key="5">
    <source>
        <dbReference type="ARBA" id="ARBA00022741"/>
    </source>
</evidence>
<proteinExistence type="inferred from homology"/>
<dbReference type="GO" id="GO:0005525">
    <property type="term" value="F:GTP binding"/>
    <property type="evidence" value="ECO:0007669"/>
    <property type="project" value="UniProtKB-KW"/>
</dbReference>
<organism evidence="13 14">
    <name type="scientific">[Torrubiella] hemipterigena</name>
    <dbReference type="NCBI Taxonomy" id="1531966"/>
    <lineage>
        <taxon>Eukaryota</taxon>
        <taxon>Fungi</taxon>
        <taxon>Dikarya</taxon>
        <taxon>Ascomycota</taxon>
        <taxon>Pezizomycotina</taxon>
        <taxon>Sordariomycetes</taxon>
        <taxon>Hypocreomycetidae</taxon>
        <taxon>Hypocreales</taxon>
        <taxon>Clavicipitaceae</taxon>
        <taxon>Clavicipitaceae incertae sedis</taxon>
        <taxon>'Torrubiella' clade</taxon>
    </lineage>
</organism>
<evidence type="ECO:0000259" key="12">
    <source>
        <dbReference type="Pfam" id="PF00448"/>
    </source>
</evidence>
<comment type="subcellular location">
    <subcellularLocation>
        <location evidence="2">Cytoplasm</location>
    </subcellularLocation>
    <subcellularLocation>
        <location evidence="1">Nucleus</location>
    </subcellularLocation>
</comment>
<keyword evidence="4" id="KW-0808">Transferase</keyword>
<dbReference type="Pfam" id="PF00448">
    <property type="entry name" value="SRP54"/>
    <property type="match status" value="1"/>
</dbReference>
<keyword evidence="9" id="KW-0539">Nucleus</keyword>
<dbReference type="HOGENOM" id="CLU_056986_0_0_1"/>